<dbReference type="EMBL" id="BK015887">
    <property type="protein sequence ID" value="DAD71758.1"/>
    <property type="molecule type" value="Genomic_DNA"/>
</dbReference>
<name>A0A8S5LP90_9CAUD</name>
<organism evidence="1">
    <name type="scientific">Siphoviridae sp. cto6l14</name>
    <dbReference type="NCBI Taxonomy" id="2827590"/>
    <lineage>
        <taxon>Viruses</taxon>
        <taxon>Duplodnaviria</taxon>
        <taxon>Heunggongvirae</taxon>
        <taxon>Uroviricota</taxon>
        <taxon>Caudoviricetes</taxon>
    </lineage>
</organism>
<protein>
    <submittedName>
        <fullName evidence="1">Uncharacterized protein</fullName>
    </submittedName>
</protein>
<reference evidence="1" key="1">
    <citation type="journal article" date="2021" name="Proc. Natl. Acad. Sci. U.S.A.">
        <title>A Catalog of Tens of Thousands of Viruses from Human Metagenomes Reveals Hidden Associations with Chronic Diseases.</title>
        <authorList>
            <person name="Tisza M.J."/>
            <person name="Buck C.B."/>
        </authorList>
    </citation>
    <scope>NUCLEOTIDE SEQUENCE</scope>
    <source>
        <strain evidence="1">Cto6l14</strain>
    </source>
</reference>
<sequence length="32" mass="3884">MRGLWCKSECPLQDSTAMCCLFFCLFLHKERW</sequence>
<evidence type="ECO:0000313" key="1">
    <source>
        <dbReference type="EMBL" id="DAD71758.1"/>
    </source>
</evidence>
<proteinExistence type="predicted"/>
<accession>A0A8S5LP90</accession>